<reference evidence="1 2" key="1">
    <citation type="journal article" date="2019" name="Sci. Rep.">
        <title>Orb-weaving spider Araneus ventricosus genome elucidates the spidroin gene catalogue.</title>
        <authorList>
            <person name="Kono N."/>
            <person name="Nakamura H."/>
            <person name="Ohtoshi R."/>
            <person name="Moran D.A.P."/>
            <person name="Shinohara A."/>
            <person name="Yoshida Y."/>
            <person name="Fujiwara M."/>
            <person name="Mori M."/>
            <person name="Tomita M."/>
            <person name="Arakawa K."/>
        </authorList>
    </citation>
    <scope>NUCLEOTIDE SEQUENCE [LARGE SCALE GENOMIC DNA]</scope>
</reference>
<dbReference type="Proteomes" id="UP000499080">
    <property type="component" value="Unassembled WGS sequence"/>
</dbReference>
<dbReference type="AlphaFoldDB" id="A0A4Y2FWI4"/>
<accession>A0A4Y2FWI4</accession>
<sequence length="84" mass="9209">MSQNANDMNHSLTKMLSDTEIEIIAKTGKAPDTQLFKVPCHSQGEKRCVRIVTEASENVCGLEERHGRLSKGYSIGKTVCNSVS</sequence>
<comment type="caution">
    <text evidence="1">The sequence shown here is derived from an EMBL/GenBank/DDBJ whole genome shotgun (WGS) entry which is preliminary data.</text>
</comment>
<organism evidence="1 2">
    <name type="scientific">Araneus ventricosus</name>
    <name type="common">Orbweaver spider</name>
    <name type="synonym">Epeira ventricosa</name>
    <dbReference type="NCBI Taxonomy" id="182803"/>
    <lineage>
        <taxon>Eukaryota</taxon>
        <taxon>Metazoa</taxon>
        <taxon>Ecdysozoa</taxon>
        <taxon>Arthropoda</taxon>
        <taxon>Chelicerata</taxon>
        <taxon>Arachnida</taxon>
        <taxon>Araneae</taxon>
        <taxon>Araneomorphae</taxon>
        <taxon>Entelegynae</taxon>
        <taxon>Araneoidea</taxon>
        <taxon>Araneidae</taxon>
        <taxon>Araneus</taxon>
    </lineage>
</organism>
<protein>
    <submittedName>
        <fullName evidence="1">Uncharacterized protein</fullName>
    </submittedName>
</protein>
<name>A0A4Y2FWI4_ARAVE</name>
<proteinExistence type="predicted"/>
<evidence type="ECO:0000313" key="1">
    <source>
        <dbReference type="EMBL" id="GBM45840.1"/>
    </source>
</evidence>
<evidence type="ECO:0000313" key="2">
    <source>
        <dbReference type="Proteomes" id="UP000499080"/>
    </source>
</evidence>
<gene>
    <name evidence="1" type="ORF">AVEN_180710_1</name>
</gene>
<dbReference type="OrthoDB" id="8038552at2759"/>
<keyword evidence="2" id="KW-1185">Reference proteome</keyword>
<dbReference type="EMBL" id="BGPR01001115">
    <property type="protein sequence ID" value="GBM45840.1"/>
    <property type="molecule type" value="Genomic_DNA"/>
</dbReference>